<dbReference type="PANTHER" id="PTHR35008:SF4">
    <property type="entry name" value="BLL4482 PROTEIN"/>
    <property type="match status" value="1"/>
</dbReference>
<dbReference type="GO" id="GO:0046872">
    <property type="term" value="F:metal ion binding"/>
    <property type="evidence" value="ECO:0007669"/>
    <property type="project" value="UniProtKB-KW"/>
</dbReference>
<dbReference type="InterPro" id="IPR051459">
    <property type="entry name" value="Cytochrome_c-type_DH"/>
</dbReference>
<name>A0A059XYE7_9BACT</name>
<dbReference type="Pfam" id="PF13442">
    <property type="entry name" value="Cytochrome_CBB3"/>
    <property type="match status" value="1"/>
</dbReference>
<keyword evidence="3 4" id="KW-0408">Iron</keyword>
<gene>
    <name evidence="6" type="ORF">Y981_04305</name>
</gene>
<protein>
    <submittedName>
        <fullName evidence="6">Cytochrome C</fullName>
    </submittedName>
</protein>
<evidence type="ECO:0000256" key="3">
    <source>
        <dbReference type="ARBA" id="ARBA00023004"/>
    </source>
</evidence>
<dbReference type="KEGG" id="lfp:Y981_04305"/>
<reference evidence="6 7" key="2">
    <citation type="journal article" date="2015" name="Biomed. Res. Int.">
        <title>Effects of Arsenite Resistance on the Growth and Functional Gene Expression of Leptospirillum ferriphilum and Acidithiobacillus thiooxidans in Pure Culture and Coculture.</title>
        <authorList>
            <person name="Jiang H."/>
            <person name="Liang Y."/>
            <person name="Yin H."/>
            <person name="Xiao Y."/>
            <person name="Guo X."/>
            <person name="Xu Y."/>
            <person name="Hu Q."/>
            <person name="Liu H."/>
            <person name="Liu X."/>
        </authorList>
    </citation>
    <scope>NUCLEOTIDE SEQUENCE [LARGE SCALE GENOMIC DNA]</scope>
    <source>
        <strain evidence="6 7">YSK</strain>
    </source>
</reference>
<feature type="domain" description="Cytochrome c" evidence="5">
    <location>
        <begin position="184"/>
        <end position="266"/>
    </location>
</feature>
<dbReference type="GO" id="GO:0009055">
    <property type="term" value="F:electron transfer activity"/>
    <property type="evidence" value="ECO:0007669"/>
    <property type="project" value="InterPro"/>
</dbReference>
<evidence type="ECO:0000313" key="7">
    <source>
        <dbReference type="Proteomes" id="UP000027059"/>
    </source>
</evidence>
<evidence type="ECO:0000259" key="5">
    <source>
        <dbReference type="PROSITE" id="PS51007"/>
    </source>
</evidence>
<dbReference type="Pfam" id="PF21342">
    <property type="entry name" value="SoxA-TsdA_cyt-c"/>
    <property type="match status" value="1"/>
</dbReference>
<reference evidence="7" key="1">
    <citation type="submission" date="2014-02" db="EMBL/GenBank/DDBJ databases">
        <title>Complete genome sequence and comparative genomic analysis of the nitrogen-fixing bacterium Leptospirillum ferriphilum YSK.</title>
        <authorList>
            <person name="Guo X."/>
            <person name="Yin H."/>
            <person name="Liang Y."/>
            <person name="Hu Q."/>
            <person name="Ma L."/>
            <person name="Xiao Y."/>
            <person name="Zhang X."/>
            <person name="Qiu G."/>
            <person name="Liu X."/>
        </authorList>
    </citation>
    <scope>NUCLEOTIDE SEQUENCE [LARGE SCALE GENOMIC DNA]</scope>
    <source>
        <strain evidence="7">YSK</strain>
    </source>
</reference>
<dbReference type="HOGENOM" id="CLU_058582_2_0_0"/>
<organism evidence="6 7">
    <name type="scientific">Leptospirillum ferriphilum YSK</name>
    <dbReference type="NCBI Taxonomy" id="1441628"/>
    <lineage>
        <taxon>Bacteria</taxon>
        <taxon>Pseudomonadati</taxon>
        <taxon>Nitrospirota</taxon>
        <taxon>Nitrospiria</taxon>
        <taxon>Nitrospirales</taxon>
        <taxon>Nitrospiraceae</taxon>
        <taxon>Leptospirillum</taxon>
    </lineage>
</organism>
<evidence type="ECO:0000256" key="2">
    <source>
        <dbReference type="ARBA" id="ARBA00022723"/>
    </source>
</evidence>
<keyword evidence="2 4" id="KW-0479">Metal-binding</keyword>
<evidence type="ECO:0000256" key="4">
    <source>
        <dbReference type="PROSITE-ProRule" id="PRU00433"/>
    </source>
</evidence>
<dbReference type="PROSITE" id="PS51007">
    <property type="entry name" value="CYTC"/>
    <property type="match status" value="2"/>
</dbReference>
<dbReference type="InterPro" id="IPR036909">
    <property type="entry name" value="Cyt_c-like_dom_sf"/>
</dbReference>
<dbReference type="Gene3D" id="1.10.760.10">
    <property type="entry name" value="Cytochrome c-like domain"/>
    <property type="match status" value="2"/>
</dbReference>
<feature type="domain" description="Cytochrome c" evidence="5">
    <location>
        <begin position="51"/>
        <end position="148"/>
    </location>
</feature>
<accession>A0A059XYE7</accession>
<dbReference type="RefSeq" id="WP_038504892.1">
    <property type="nucleotide sequence ID" value="NZ_CP007243.1"/>
</dbReference>
<proteinExistence type="predicted"/>
<dbReference type="InterPro" id="IPR009056">
    <property type="entry name" value="Cyt_c-like_dom"/>
</dbReference>
<sequence length="269" mass="29831">MLNRYRFLFLQTALAVMFLLGPTHIVLSSENDAGVFHPPGPGEYPPGPLGDLVRKGEKIFTQTGTYAPRYTGNSLTCASCHLDAGRKPYAAPMWAAYVHYPRFDEKKNALIQLNDRIRACFRNSLHGTPPPANGETVRALNAYIFWLAKGAPVGLPLKGQGFRTIAMPKQDSPLFRGPHILRMPDTLKGMTLYQNRCASCHGMNGQGNRSFEGPPVWGARSYPVESGFHSVRVLAEFLKMNMPPGDSNRLTDQESWDIAAYVASQPRPR</sequence>
<dbReference type="OrthoDB" id="280897at2"/>
<dbReference type="AlphaFoldDB" id="A0A059XYE7"/>
<keyword evidence="7" id="KW-1185">Reference proteome</keyword>
<dbReference type="Proteomes" id="UP000027059">
    <property type="component" value="Chromosome"/>
</dbReference>
<dbReference type="GO" id="GO:0020037">
    <property type="term" value="F:heme binding"/>
    <property type="evidence" value="ECO:0007669"/>
    <property type="project" value="InterPro"/>
</dbReference>
<evidence type="ECO:0000313" key="6">
    <source>
        <dbReference type="EMBL" id="AIA30281.1"/>
    </source>
</evidence>
<dbReference type="PANTHER" id="PTHR35008">
    <property type="entry name" value="BLL4482 PROTEIN-RELATED"/>
    <property type="match status" value="1"/>
</dbReference>
<dbReference type="EMBL" id="CP007243">
    <property type="protein sequence ID" value="AIA30281.1"/>
    <property type="molecule type" value="Genomic_DNA"/>
</dbReference>
<evidence type="ECO:0000256" key="1">
    <source>
        <dbReference type="ARBA" id="ARBA00022617"/>
    </source>
</evidence>
<dbReference type="SUPFAM" id="SSF46626">
    <property type="entry name" value="Cytochrome c"/>
    <property type="match status" value="2"/>
</dbReference>
<keyword evidence="1 4" id="KW-0349">Heme</keyword>